<name>A0AAJ0FZB9_9HYPO</name>
<evidence type="ECO:0000313" key="1">
    <source>
        <dbReference type="EMBL" id="KAK2600181.1"/>
    </source>
</evidence>
<dbReference type="Proteomes" id="UP001251528">
    <property type="component" value="Unassembled WGS sequence"/>
</dbReference>
<reference evidence="1" key="1">
    <citation type="submission" date="2023-06" db="EMBL/GenBank/DDBJ databases">
        <title>Conoideocrella luteorostrata (Hypocreales: Clavicipitaceae), a potential biocontrol fungus for elongate hemlock scale in United States Christmas tree production areas.</title>
        <authorList>
            <person name="Barrett H."/>
            <person name="Lovett B."/>
            <person name="Macias A.M."/>
            <person name="Stajich J.E."/>
            <person name="Kasson M.T."/>
        </authorList>
    </citation>
    <scope>NUCLEOTIDE SEQUENCE</scope>
    <source>
        <strain evidence="1">ARSEF 14590</strain>
    </source>
</reference>
<gene>
    <name evidence="1" type="ORF">QQS21_005053</name>
</gene>
<dbReference type="Gene3D" id="3.40.630.30">
    <property type="match status" value="1"/>
</dbReference>
<dbReference type="AlphaFoldDB" id="A0AAJ0FZB9"/>
<dbReference type="EMBL" id="JASWJB010000080">
    <property type="protein sequence ID" value="KAK2600181.1"/>
    <property type="molecule type" value="Genomic_DNA"/>
</dbReference>
<proteinExistence type="predicted"/>
<comment type="caution">
    <text evidence="1">The sequence shown here is derived from an EMBL/GenBank/DDBJ whole genome shotgun (WGS) entry which is preliminary data.</text>
</comment>
<accession>A0AAJ0FZB9</accession>
<organism evidence="1 2">
    <name type="scientific">Conoideocrella luteorostrata</name>
    <dbReference type="NCBI Taxonomy" id="1105319"/>
    <lineage>
        <taxon>Eukaryota</taxon>
        <taxon>Fungi</taxon>
        <taxon>Dikarya</taxon>
        <taxon>Ascomycota</taxon>
        <taxon>Pezizomycotina</taxon>
        <taxon>Sordariomycetes</taxon>
        <taxon>Hypocreomycetidae</taxon>
        <taxon>Hypocreales</taxon>
        <taxon>Clavicipitaceae</taxon>
        <taxon>Conoideocrella</taxon>
    </lineage>
</organism>
<sequence>MAFQSELPSRYEIRVLEPKHVAWAGAIVMHSNMFHSPIWPLLYPEGLTKRLYACFSAGDYLIRHQVESGLSLGVFDKEYQYKSPESAAVGGKLYWDASDESADSIKLLEQMDFPLVSVALAYDNFNHLDMEKMKPLIAMLPEFGQIYGILAQRDKRDPQIWEAKGLGEVISRNATSTRRDYEGKGIMKNLAHCMIRDMASKGWRGIQIECFNDAVTHVWTNPPTPHRSEEISDVHTWTYEEENEKGDLLRPFRPASQRIVKVYCHLTE</sequence>
<keyword evidence="2" id="KW-1185">Reference proteome</keyword>
<evidence type="ECO:0000313" key="2">
    <source>
        <dbReference type="Proteomes" id="UP001251528"/>
    </source>
</evidence>
<protein>
    <submittedName>
        <fullName evidence="1">Uncharacterized protein</fullName>
    </submittedName>
</protein>